<dbReference type="Gene3D" id="2.30.30.40">
    <property type="entry name" value="SH3 Domains"/>
    <property type="match status" value="1"/>
</dbReference>
<protein>
    <submittedName>
        <fullName evidence="2">Alkylphosphonate utilization protein</fullName>
    </submittedName>
</protein>
<dbReference type="SMART" id="SM00782">
    <property type="entry name" value="PhnA_Zn_Ribbon"/>
    <property type="match status" value="1"/>
</dbReference>
<dbReference type="InterPro" id="IPR013988">
    <property type="entry name" value="YjdM_C"/>
</dbReference>
<dbReference type="Proteomes" id="UP001500392">
    <property type="component" value="Unassembled WGS sequence"/>
</dbReference>
<reference evidence="3" key="1">
    <citation type="journal article" date="2019" name="Int. J. Syst. Evol. Microbiol.">
        <title>The Global Catalogue of Microorganisms (GCM) 10K type strain sequencing project: providing services to taxonomists for standard genome sequencing and annotation.</title>
        <authorList>
            <consortium name="The Broad Institute Genomics Platform"/>
            <consortium name="The Broad Institute Genome Sequencing Center for Infectious Disease"/>
            <person name="Wu L."/>
            <person name="Ma J."/>
        </authorList>
    </citation>
    <scope>NUCLEOTIDE SEQUENCE [LARGE SCALE GENOMIC DNA]</scope>
    <source>
        <strain evidence="3">JCM 17304</strain>
    </source>
</reference>
<dbReference type="SUPFAM" id="SSF82057">
    <property type="entry name" value="Prokaryotic SH3-related domain"/>
    <property type="match status" value="1"/>
</dbReference>
<dbReference type="EMBL" id="BAABDM010000006">
    <property type="protein sequence ID" value="GAA4101094.1"/>
    <property type="molecule type" value="Genomic_DNA"/>
</dbReference>
<evidence type="ECO:0000313" key="2">
    <source>
        <dbReference type="EMBL" id="GAA4101094.1"/>
    </source>
</evidence>
<keyword evidence="3" id="KW-1185">Reference proteome</keyword>
<sequence length="192" mass="21162">MNTEQALMQRSDSKCELCSSAEHLAVFPVAPYSDDDADRCVMSCQACRDQLAEGSELDVNRWHSLNDSVWSPTPAVQVLSYRLLKRLSDQPWAQDLLEMVYLDDETKEWAVATEAAPSDDADEACFDSNGVKLAAGDSVVLIKDLDVKGANFTAKRGTPVRNISLTNNPEHIEGRVNGTRIVIISAFVKKTN</sequence>
<proteinExistence type="predicted"/>
<evidence type="ECO:0000259" key="1">
    <source>
        <dbReference type="SMART" id="SM00782"/>
    </source>
</evidence>
<comment type="caution">
    <text evidence="2">The sequence shown here is derived from an EMBL/GenBank/DDBJ whole genome shotgun (WGS) entry which is preliminary data.</text>
</comment>
<gene>
    <name evidence="2" type="ORF">GCM10022414_28240</name>
</gene>
<feature type="domain" description="PhnA protein N-terminal proteobacterial" evidence="1">
    <location>
        <begin position="6"/>
        <end position="52"/>
    </location>
</feature>
<dbReference type="Pfam" id="PF03831">
    <property type="entry name" value="YjdM"/>
    <property type="match status" value="1"/>
</dbReference>
<evidence type="ECO:0000313" key="3">
    <source>
        <dbReference type="Proteomes" id="UP001500392"/>
    </source>
</evidence>
<dbReference type="RefSeq" id="WP_344937177.1">
    <property type="nucleotide sequence ID" value="NZ_BAABDM010000006.1"/>
</dbReference>
<name>A0ABP7X017_9GAMM</name>
<organism evidence="2 3">
    <name type="scientific">Zhongshania borealis</name>
    <dbReference type="NCBI Taxonomy" id="889488"/>
    <lineage>
        <taxon>Bacteria</taxon>
        <taxon>Pseudomonadati</taxon>
        <taxon>Pseudomonadota</taxon>
        <taxon>Gammaproteobacteria</taxon>
        <taxon>Cellvibrionales</taxon>
        <taxon>Spongiibacteraceae</taxon>
        <taxon>Zhongshania</taxon>
    </lineage>
</organism>
<dbReference type="InterPro" id="IPR013991">
    <property type="entry name" value="PhnaA_N_proteobac"/>
</dbReference>
<accession>A0ABP7X017</accession>